<gene>
    <name evidence="2" type="ORF">HT578_03780</name>
</gene>
<keyword evidence="1" id="KW-0175">Coiled coil</keyword>
<dbReference type="RefSeq" id="WP_213502228.1">
    <property type="nucleotide sequence ID" value="NZ_CP054856.1"/>
</dbReference>
<organism evidence="2 3">
    <name type="scientific">Novosphingobium decolorationis</name>
    <dbReference type="NCBI Taxonomy" id="2698673"/>
    <lineage>
        <taxon>Bacteria</taxon>
        <taxon>Pseudomonadati</taxon>
        <taxon>Pseudomonadota</taxon>
        <taxon>Alphaproteobacteria</taxon>
        <taxon>Sphingomonadales</taxon>
        <taxon>Sphingomonadaceae</taxon>
        <taxon>Novosphingobium</taxon>
    </lineage>
</organism>
<evidence type="ECO:0000313" key="3">
    <source>
        <dbReference type="Proteomes" id="UP000677126"/>
    </source>
</evidence>
<reference evidence="2 3" key="1">
    <citation type="journal article" date="2021" name="Int. J. Syst. Evol. Microbiol.">
        <title>Novosphingobium decolorationis sp. nov., an aniline blue-decolourizing bacterium isolated from East Pacific sediment.</title>
        <authorList>
            <person name="Chen X."/>
            <person name="Dong B."/>
            <person name="Chen T."/>
            <person name="Ren N."/>
            <person name="Wang J."/>
            <person name="Xu Y."/>
            <person name="Yang J."/>
            <person name="Zhu S."/>
            <person name="Chen J."/>
        </authorList>
    </citation>
    <scope>NUCLEOTIDE SEQUENCE [LARGE SCALE GENOMIC DNA]</scope>
    <source>
        <strain evidence="2 3">502str22</strain>
    </source>
</reference>
<sequence>MSGNSAQAEQAKEVDAAQTLELITLLLAETPFKLGEGDDVLGKVNAALSNCEDMAKVAVKLEELGYAVPEGAAIGDAACVVLDQLVTVSAQVEEQLAGVKRQLAAQKGQVTRARNEAAETQEALAAAIARDPEAKLRKLPSDPPVFDRKRQDELRKVIGDAEDLELVAFLGDVEAGDVPALALRKGMSGFKVIGSGLLLAIDSWLVTGLARLDGWALYADDELVLYRKRSAGQLQIGAGQSFNLAHDVLL</sequence>
<keyword evidence="3" id="KW-1185">Reference proteome</keyword>
<proteinExistence type="predicted"/>
<name>A0ABX8E203_9SPHN</name>
<evidence type="ECO:0000313" key="2">
    <source>
        <dbReference type="EMBL" id="QVM82943.1"/>
    </source>
</evidence>
<protein>
    <submittedName>
        <fullName evidence="2">Uncharacterized protein</fullName>
    </submittedName>
</protein>
<evidence type="ECO:0000256" key="1">
    <source>
        <dbReference type="SAM" id="Coils"/>
    </source>
</evidence>
<accession>A0ABX8E203</accession>
<dbReference type="Proteomes" id="UP000677126">
    <property type="component" value="Chromosome"/>
</dbReference>
<dbReference type="EMBL" id="CP054856">
    <property type="protein sequence ID" value="QVM82943.1"/>
    <property type="molecule type" value="Genomic_DNA"/>
</dbReference>
<feature type="coiled-coil region" evidence="1">
    <location>
        <begin position="89"/>
        <end position="130"/>
    </location>
</feature>